<gene>
    <name evidence="1" type="ORF">MNBD_DELTA03-1121</name>
</gene>
<accession>A0A3B0W7B6</accession>
<evidence type="ECO:0000313" key="1">
    <source>
        <dbReference type="EMBL" id="VAW40526.1"/>
    </source>
</evidence>
<name>A0A3B0W7B6_9ZZZZ</name>
<dbReference type="InterPro" id="IPR036280">
    <property type="entry name" value="Multihaem_cyt_sf"/>
</dbReference>
<dbReference type="SUPFAM" id="SSF48695">
    <property type="entry name" value="Multiheme cytochromes"/>
    <property type="match status" value="1"/>
</dbReference>
<reference evidence="1" key="1">
    <citation type="submission" date="2018-06" db="EMBL/GenBank/DDBJ databases">
        <authorList>
            <person name="Zhirakovskaya E."/>
        </authorList>
    </citation>
    <scope>NUCLEOTIDE SEQUENCE</scope>
</reference>
<feature type="non-terminal residue" evidence="1">
    <location>
        <position position="552"/>
    </location>
</feature>
<dbReference type="Gene3D" id="1.10.1130.10">
    <property type="entry name" value="Flavocytochrome C3, Chain A"/>
    <property type="match status" value="1"/>
</dbReference>
<proteinExistence type="predicted"/>
<sequence>MKQILLLFVLIFLCAGQTNASIIDTPHNETNNISCVNCHNYSLWWQYSPLLSNPQLRGAKTNAVCLTCHGDAGPQITEVTHASAAIGPAHRAALGDWSRACIDCHDPHFQDQLNWSQSVPADTLYLVTGAIVPGSLSVTGSGTASSPYYSTFKYQNLVVNAAGWDNATTPWTAKSGTAGRGLILALPISTSDNTYEITGVNEGLSEVTVRGQLKADYAADSTKFGLIYGQLIRDRINVYGTMANVKFFNPKGGFVHLGDNDGICQVCHTKTRHFRNTGEINATTDGYDHSGQVTADCITCHSHKGGFAHGGSGGATGGSGAGCVQCHGHDKGTIYDPDMTKTGPPYVPNPEGIASIGAGTFQSHSTHTEVDSDDQRGPALYCASCHDLNNMPKFKNQDGTGNHTLAETDICNGCHSPGGTYDGVNDPVIGAKANWAKGIYNTSGSLKPGKDKWCATCHDEVPSIVKGVSAPNVIGDESGAYTYGTGWGFYKTGHGLPAAKTFPSKGGVTTLSGRPLTCANCHDFSTKHIFGVARPFNDNDSSTTDPSVYRQG</sequence>
<dbReference type="EMBL" id="UOEX01000336">
    <property type="protein sequence ID" value="VAW40526.1"/>
    <property type="molecule type" value="Genomic_DNA"/>
</dbReference>
<organism evidence="1">
    <name type="scientific">hydrothermal vent metagenome</name>
    <dbReference type="NCBI Taxonomy" id="652676"/>
    <lineage>
        <taxon>unclassified sequences</taxon>
        <taxon>metagenomes</taxon>
        <taxon>ecological metagenomes</taxon>
    </lineage>
</organism>
<dbReference type="AlphaFoldDB" id="A0A3B0W7B6"/>
<protein>
    <submittedName>
        <fullName evidence="1">Uncharacterized protein</fullName>
    </submittedName>
</protein>